<dbReference type="GO" id="GO:0005126">
    <property type="term" value="F:cytokine receptor binding"/>
    <property type="evidence" value="ECO:0007669"/>
    <property type="project" value="InterPro"/>
</dbReference>
<evidence type="ECO:0000256" key="2">
    <source>
        <dbReference type="ARBA" id="ARBA00006050"/>
    </source>
</evidence>
<name>A0A553MLL4_9TELE</name>
<gene>
    <name evidence="8" type="ORF">DNTS_034489</name>
</gene>
<evidence type="ECO:0000256" key="6">
    <source>
        <dbReference type="ARBA" id="ARBA00023157"/>
    </source>
</evidence>
<reference evidence="8 9" key="1">
    <citation type="journal article" date="2019" name="Sci. Data">
        <title>Hybrid genome assembly and annotation of Danionella translucida.</title>
        <authorList>
            <person name="Kadobianskyi M."/>
            <person name="Schulze L."/>
            <person name="Schuelke M."/>
            <person name="Judkewitz B."/>
        </authorList>
    </citation>
    <scope>NUCLEOTIDE SEQUENCE [LARGE SCALE GENOMIC DNA]</scope>
    <source>
        <strain evidence="8 9">Bolton</strain>
    </source>
</reference>
<dbReference type="GO" id="GO:0005125">
    <property type="term" value="F:cytokine activity"/>
    <property type="evidence" value="ECO:0007669"/>
    <property type="project" value="UniProtKB-KW"/>
</dbReference>
<dbReference type="GO" id="GO:0001819">
    <property type="term" value="P:positive regulation of cytokine production"/>
    <property type="evidence" value="ECO:0007669"/>
    <property type="project" value="TreeGrafter"/>
</dbReference>
<accession>A0A553MLL4</accession>
<proteinExistence type="inferred from homology"/>
<dbReference type="PANTHER" id="PTHR14356">
    <property type="entry name" value="INTERLEUKIN-15-RELATED"/>
    <property type="match status" value="1"/>
</dbReference>
<evidence type="ECO:0000256" key="3">
    <source>
        <dbReference type="ARBA" id="ARBA00022514"/>
    </source>
</evidence>
<dbReference type="GO" id="GO:0042102">
    <property type="term" value="P:positive regulation of T cell proliferation"/>
    <property type="evidence" value="ECO:0007669"/>
    <property type="project" value="TreeGrafter"/>
</dbReference>
<evidence type="ECO:0000256" key="4">
    <source>
        <dbReference type="ARBA" id="ARBA00022525"/>
    </source>
</evidence>
<keyword evidence="4" id="KW-0964">Secreted</keyword>
<dbReference type="PANTHER" id="PTHR14356:SF3">
    <property type="entry name" value="INTERLEUKIN-15"/>
    <property type="match status" value="1"/>
</dbReference>
<evidence type="ECO:0000256" key="5">
    <source>
        <dbReference type="ARBA" id="ARBA00022729"/>
    </source>
</evidence>
<keyword evidence="6" id="KW-1015">Disulfide bond</keyword>
<comment type="similarity">
    <text evidence="2 7">Belongs to the IL-15/IL-21 family.</text>
</comment>
<dbReference type="OrthoDB" id="8905762at2759"/>
<evidence type="ECO:0000313" key="9">
    <source>
        <dbReference type="Proteomes" id="UP000316079"/>
    </source>
</evidence>
<dbReference type="GO" id="GO:0006955">
    <property type="term" value="P:immune response"/>
    <property type="evidence" value="ECO:0007669"/>
    <property type="project" value="InterPro"/>
</dbReference>
<comment type="caution">
    <text evidence="8">The sequence shown here is derived from an EMBL/GenBank/DDBJ whole genome shotgun (WGS) entry which is preliminary data.</text>
</comment>
<evidence type="ECO:0000313" key="8">
    <source>
        <dbReference type="EMBL" id="TRY54055.1"/>
    </source>
</evidence>
<comment type="subcellular location">
    <subcellularLocation>
        <location evidence="1">Secreted</location>
    </subcellularLocation>
</comment>
<keyword evidence="9" id="KW-1185">Reference proteome</keyword>
<dbReference type="GO" id="GO:0050778">
    <property type="term" value="P:positive regulation of immune response"/>
    <property type="evidence" value="ECO:0007669"/>
    <property type="project" value="TreeGrafter"/>
</dbReference>
<dbReference type="Proteomes" id="UP000316079">
    <property type="component" value="Unassembled WGS sequence"/>
</dbReference>
<evidence type="ECO:0000256" key="1">
    <source>
        <dbReference type="ARBA" id="ARBA00004613"/>
    </source>
</evidence>
<dbReference type="GO" id="GO:0005615">
    <property type="term" value="C:extracellular space"/>
    <property type="evidence" value="ECO:0007669"/>
    <property type="project" value="UniProtKB-KW"/>
</dbReference>
<dbReference type="GO" id="GO:0042119">
    <property type="term" value="P:neutrophil activation"/>
    <property type="evidence" value="ECO:0007669"/>
    <property type="project" value="TreeGrafter"/>
</dbReference>
<dbReference type="SUPFAM" id="SSF47266">
    <property type="entry name" value="4-helical cytokines"/>
    <property type="match status" value="1"/>
</dbReference>
<dbReference type="Gene3D" id="1.20.1250.70">
    <property type="entry name" value="Interleukin-15/Interleukin-21"/>
    <property type="match status" value="1"/>
</dbReference>
<keyword evidence="3 7" id="KW-0202">Cytokine</keyword>
<dbReference type="InterPro" id="IPR003443">
    <property type="entry name" value="IL-15/IL-21_fam"/>
</dbReference>
<dbReference type="Pfam" id="PF02372">
    <property type="entry name" value="IL15"/>
    <property type="match status" value="1"/>
</dbReference>
<protein>
    <recommendedName>
        <fullName evidence="7">Interleukin</fullName>
    </recommendedName>
</protein>
<organism evidence="8 9">
    <name type="scientific">Danionella cerebrum</name>
    <dbReference type="NCBI Taxonomy" id="2873325"/>
    <lineage>
        <taxon>Eukaryota</taxon>
        <taxon>Metazoa</taxon>
        <taxon>Chordata</taxon>
        <taxon>Craniata</taxon>
        <taxon>Vertebrata</taxon>
        <taxon>Euteleostomi</taxon>
        <taxon>Actinopterygii</taxon>
        <taxon>Neopterygii</taxon>
        <taxon>Teleostei</taxon>
        <taxon>Ostariophysi</taxon>
        <taxon>Cypriniformes</taxon>
        <taxon>Danionidae</taxon>
        <taxon>Danioninae</taxon>
        <taxon>Danionella</taxon>
    </lineage>
</organism>
<sequence>MEKKCCLSALLALTEGQKDRYAGQTLIELQRALQEHKDLFKNSSALLYTPNIDRIKSCTLRFFDCFLMEMQVFLHDESRDFKMINTIIKGFSEEICSKRYPCELEQLTNAMEFFRRMEHYLQILRNLCQKKHNITCEL</sequence>
<dbReference type="InterPro" id="IPR009079">
    <property type="entry name" value="4_helix_cytokine-like_core"/>
</dbReference>
<evidence type="ECO:0000256" key="7">
    <source>
        <dbReference type="RuleBase" id="RU003453"/>
    </source>
</evidence>
<dbReference type="AlphaFoldDB" id="A0A553MLL4"/>
<dbReference type="EMBL" id="SRMA01027374">
    <property type="protein sequence ID" value="TRY54055.1"/>
    <property type="molecule type" value="Genomic_DNA"/>
</dbReference>
<keyword evidence="5" id="KW-0732">Signal</keyword>